<dbReference type="InterPro" id="IPR006011">
    <property type="entry name" value="Syntaxin_N"/>
</dbReference>
<name>A0A3P9A9H1_ESOLU</name>
<protein>
    <recommendedName>
        <fullName evidence="4">t-SNARE coiled-coil homology domain-containing protein</fullName>
    </recommendedName>
</protein>
<dbReference type="GeneID" id="105017499"/>
<dbReference type="Gene3D" id="1.20.58.70">
    <property type="match status" value="1"/>
</dbReference>
<dbReference type="SUPFAM" id="SSF47661">
    <property type="entry name" value="t-snare proteins"/>
    <property type="match status" value="1"/>
</dbReference>
<accession>A0A3P9A9H1</accession>
<evidence type="ECO:0000256" key="2">
    <source>
        <dbReference type="ARBA" id="ARBA00023054"/>
    </source>
</evidence>
<dbReference type="InterPro" id="IPR006012">
    <property type="entry name" value="Syntaxin/epimorphin_CS"/>
</dbReference>
<keyword evidence="6" id="KW-1185">Reference proteome</keyword>
<evidence type="ECO:0000313" key="5">
    <source>
        <dbReference type="Ensembl" id="ENSELUP00000037668.2"/>
    </source>
</evidence>
<dbReference type="GO" id="GO:0048278">
    <property type="term" value="P:vesicle docking"/>
    <property type="evidence" value="ECO:0007669"/>
    <property type="project" value="TreeGrafter"/>
</dbReference>
<dbReference type="InterPro" id="IPR000727">
    <property type="entry name" value="T_SNARE_dom"/>
</dbReference>
<dbReference type="PANTHER" id="PTHR19957">
    <property type="entry name" value="SYNTAXIN"/>
    <property type="match status" value="1"/>
</dbReference>
<dbReference type="PANTHER" id="PTHR19957:SF30">
    <property type="entry name" value="SYNTAXIN-11"/>
    <property type="match status" value="1"/>
</dbReference>
<reference evidence="5" key="4">
    <citation type="submission" date="2025-09" db="UniProtKB">
        <authorList>
            <consortium name="Ensembl"/>
        </authorList>
    </citation>
    <scope>IDENTIFICATION</scope>
</reference>
<sequence length="302" mass="34388">MRDRLSHMQTIINEQDVSEPEGDELYTPEYDVDLVEISHDAVVFQSTSSSTLDSILEAAHSIRQEIHLLNLEVDRLVKHNKRIGTTVHRLSIIKHDSDSIARGIQQRGVGLYAKLQALGAQSRELEEKHGRNTAVSRIARTQHATLNQAVQAAMASYHRAEEVQRDMCRLRLQRQASIMGKVVMEKELDALVEKGGEGWRELSQGLQMEGKSSHWELGEIKGRHKELVELEARLREVHGQFLQMAMLVEEQGTMVNNIEAMVCGTEEYVGRVNKQIKRALQYKRQNLFQRSCPCLPCCRSVK</sequence>
<dbReference type="InterPro" id="IPR010989">
    <property type="entry name" value="SNARE"/>
</dbReference>
<dbReference type="Pfam" id="PF00804">
    <property type="entry name" value="Syntaxin"/>
    <property type="match status" value="1"/>
</dbReference>
<dbReference type="GO" id="GO:0006886">
    <property type="term" value="P:intracellular protein transport"/>
    <property type="evidence" value="ECO:0007669"/>
    <property type="project" value="InterPro"/>
</dbReference>
<dbReference type="Proteomes" id="UP000265140">
    <property type="component" value="Chromosome 18"/>
</dbReference>
<evidence type="ECO:0000259" key="4">
    <source>
        <dbReference type="PROSITE" id="PS50192"/>
    </source>
</evidence>
<dbReference type="InterPro" id="IPR045242">
    <property type="entry name" value="Syntaxin"/>
</dbReference>
<dbReference type="STRING" id="8010.ENSELUP00000037668"/>
<dbReference type="PROSITE" id="PS50192">
    <property type="entry name" value="T_SNARE"/>
    <property type="match status" value="1"/>
</dbReference>
<dbReference type="AlphaFoldDB" id="A0A3P9A9H1"/>
<dbReference type="GO" id="GO:0031629">
    <property type="term" value="P:synaptic vesicle fusion to presynaptic active zone membrane"/>
    <property type="evidence" value="ECO:0007669"/>
    <property type="project" value="TreeGrafter"/>
</dbReference>
<dbReference type="GO" id="GO:0005484">
    <property type="term" value="F:SNAP receptor activity"/>
    <property type="evidence" value="ECO:0007669"/>
    <property type="project" value="InterPro"/>
</dbReference>
<dbReference type="SMART" id="SM00397">
    <property type="entry name" value="t_SNARE"/>
    <property type="match status" value="1"/>
</dbReference>
<dbReference type="GO" id="GO:0031201">
    <property type="term" value="C:SNARE complex"/>
    <property type="evidence" value="ECO:0007669"/>
    <property type="project" value="TreeGrafter"/>
</dbReference>
<dbReference type="SMART" id="SM00503">
    <property type="entry name" value="SynN"/>
    <property type="match status" value="1"/>
</dbReference>
<evidence type="ECO:0000256" key="3">
    <source>
        <dbReference type="RuleBase" id="RU003858"/>
    </source>
</evidence>
<comment type="similarity">
    <text evidence="1 3">Belongs to the syntaxin family.</text>
</comment>
<dbReference type="RefSeq" id="XP_034143864.1">
    <property type="nucleotide sequence ID" value="XM_034287973.1"/>
</dbReference>
<reference evidence="6" key="1">
    <citation type="journal article" date="2014" name="PLoS ONE">
        <title>The genome and linkage map of the northern pike (Esox lucius): conserved synteny revealed between the salmonid sister group and the Neoteleostei.</title>
        <authorList>
            <person name="Rondeau E.B."/>
            <person name="Minkley D.R."/>
            <person name="Leong J.S."/>
            <person name="Messmer A.M."/>
            <person name="Jantzen J.R."/>
            <person name="von Schalburg K.R."/>
            <person name="Lemon C."/>
            <person name="Bird N.H."/>
            <person name="Koop B.F."/>
        </authorList>
    </citation>
    <scope>NUCLEOTIDE SEQUENCE</scope>
</reference>
<dbReference type="GO" id="GO:0000149">
    <property type="term" value="F:SNARE binding"/>
    <property type="evidence" value="ECO:0007669"/>
    <property type="project" value="TreeGrafter"/>
</dbReference>
<evidence type="ECO:0000313" key="6">
    <source>
        <dbReference type="Proteomes" id="UP000265140"/>
    </source>
</evidence>
<evidence type="ECO:0000256" key="1">
    <source>
        <dbReference type="ARBA" id="ARBA00009063"/>
    </source>
</evidence>
<dbReference type="InParanoid" id="A0A3P9A9H1"/>
<organism evidence="5 6">
    <name type="scientific">Esox lucius</name>
    <name type="common">Northern pike</name>
    <dbReference type="NCBI Taxonomy" id="8010"/>
    <lineage>
        <taxon>Eukaryota</taxon>
        <taxon>Metazoa</taxon>
        <taxon>Chordata</taxon>
        <taxon>Craniata</taxon>
        <taxon>Vertebrata</taxon>
        <taxon>Euteleostomi</taxon>
        <taxon>Actinopterygii</taxon>
        <taxon>Neopterygii</taxon>
        <taxon>Teleostei</taxon>
        <taxon>Protacanthopterygii</taxon>
        <taxon>Esociformes</taxon>
        <taxon>Esocidae</taxon>
        <taxon>Esox</taxon>
    </lineage>
</organism>
<dbReference type="GO" id="GO:0008021">
    <property type="term" value="C:synaptic vesicle"/>
    <property type="evidence" value="ECO:0007669"/>
    <property type="project" value="TreeGrafter"/>
</dbReference>
<feature type="domain" description="T-SNARE coiled-coil homology" evidence="4">
    <location>
        <begin position="217"/>
        <end position="279"/>
    </location>
</feature>
<proteinExistence type="inferred from homology"/>
<reference evidence="5" key="2">
    <citation type="submission" date="2020-02" db="EMBL/GenBank/DDBJ databases">
        <title>Esox lucius (northern pike) genome, fEsoLuc1, primary haplotype.</title>
        <authorList>
            <person name="Myers G."/>
            <person name="Karagic N."/>
            <person name="Meyer A."/>
            <person name="Pippel M."/>
            <person name="Reichard M."/>
            <person name="Winkler S."/>
            <person name="Tracey A."/>
            <person name="Sims Y."/>
            <person name="Howe K."/>
            <person name="Rhie A."/>
            <person name="Formenti G."/>
            <person name="Durbin R."/>
            <person name="Fedrigo O."/>
            <person name="Jarvis E.D."/>
        </authorList>
    </citation>
    <scope>NUCLEOTIDE SEQUENCE [LARGE SCALE GENOMIC DNA]</scope>
</reference>
<dbReference type="OMA" id="QCCPCLP"/>
<reference evidence="5" key="3">
    <citation type="submission" date="2025-08" db="UniProtKB">
        <authorList>
            <consortium name="Ensembl"/>
        </authorList>
    </citation>
    <scope>IDENTIFICATION</scope>
</reference>
<dbReference type="GO" id="GO:0048787">
    <property type="term" value="C:presynaptic active zone membrane"/>
    <property type="evidence" value="ECO:0007669"/>
    <property type="project" value="TreeGrafter"/>
</dbReference>
<dbReference type="Ensembl" id="ENSELUT00000027406.3">
    <property type="protein sequence ID" value="ENSELUP00000037668.2"/>
    <property type="gene ID" value="ENSELUG00000017388.3"/>
</dbReference>
<dbReference type="Gene3D" id="1.20.5.110">
    <property type="match status" value="1"/>
</dbReference>
<keyword evidence="2" id="KW-0175">Coiled coil</keyword>
<dbReference type="GeneTree" id="ENSGT01050000244948"/>
<dbReference type="PROSITE" id="PS00914">
    <property type="entry name" value="SYNTAXIN"/>
    <property type="match status" value="1"/>
</dbReference>